<sequence>MKATKLLTTATIGALVFGMSAAAHSDNWRYAHEEYEGDVQDVFAYAFKDYIEENSDHTIQVYRFGELGESDDIMEQTQNGILQFVNQSPGFTGSLIPEAQIFFIPYLLPTDEETVLEFFDESKAINEMFPELYAEQGLELLKMYPEGEMVVTADEPVTSPEGFENKKIRTMTNPLLAETYNAFGATPTPLPWGEVYGGLQTGIIDGQENPIFWIESGGLYEVSPNLIFTGHGWFTTAMMANQDFFEGLSDEDKQLVRDAADAAYDHTIEHIQGLAEESLEKIQAASDEVTVTRLNEEQIQAFRERAPQVEEEFIDMTGERGQELLDQFKADLEAVTGE</sequence>
<dbReference type="PANTHER" id="PTHR33376">
    <property type="match status" value="1"/>
</dbReference>
<dbReference type="Gene3D" id="3.40.190.170">
    <property type="entry name" value="Bacterial extracellular solute-binding protein, family 7"/>
    <property type="match status" value="1"/>
</dbReference>
<feature type="signal peptide" evidence="4">
    <location>
        <begin position="1"/>
        <end position="25"/>
    </location>
</feature>
<dbReference type="NCBIfam" id="NF037995">
    <property type="entry name" value="TRAP_S1"/>
    <property type="match status" value="1"/>
</dbReference>
<feature type="chain" id="PRO_5014769852" evidence="4">
    <location>
        <begin position="26"/>
        <end position="338"/>
    </location>
</feature>
<dbReference type="CDD" id="cd13668">
    <property type="entry name" value="PBP2_TRAP_UehA_TeaA"/>
    <property type="match status" value="1"/>
</dbReference>
<dbReference type="PANTHER" id="PTHR33376:SF7">
    <property type="entry name" value="C4-DICARBOXYLATE-BINDING PROTEIN DCTB"/>
    <property type="match status" value="1"/>
</dbReference>
<dbReference type="InterPro" id="IPR018389">
    <property type="entry name" value="DctP_fam"/>
</dbReference>
<dbReference type="AlphaFoldDB" id="A0A2N7UNV2"/>
<dbReference type="Proteomes" id="UP000235547">
    <property type="component" value="Unassembled WGS sequence"/>
</dbReference>
<comment type="similarity">
    <text evidence="1">Belongs to the bacterial solute-binding protein 7 family.</text>
</comment>
<dbReference type="GO" id="GO:0055085">
    <property type="term" value="P:transmembrane transport"/>
    <property type="evidence" value="ECO:0007669"/>
    <property type="project" value="InterPro"/>
</dbReference>
<protein>
    <submittedName>
        <fullName evidence="5">C4-dicarboxylate ABC transporter</fullName>
    </submittedName>
</protein>
<dbReference type="Pfam" id="PF03480">
    <property type="entry name" value="DctP"/>
    <property type="match status" value="1"/>
</dbReference>
<dbReference type="RefSeq" id="WP_102586797.1">
    <property type="nucleotide sequence ID" value="NZ_BNAE01000002.1"/>
</dbReference>
<evidence type="ECO:0000256" key="3">
    <source>
        <dbReference type="ARBA" id="ARBA00022729"/>
    </source>
</evidence>
<evidence type="ECO:0000256" key="1">
    <source>
        <dbReference type="ARBA" id="ARBA00009023"/>
    </source>
</evidence>
<proteinExistence type="inferred from homology"/>
<evidence type="ECO:0000313" key="6">
    <source>
        <dbReference type="Proteomes" id="UP000235547"/>
    </source>
</evidence>
<dbReference type="OrthoDB" id="8690069at2"/>
<keyword evidence="2" id="KW-0813">Transport</keyword>
<comment type="caution">
    <text evidence="5">The sequence shown here is derived from an EMBL/GenBank/DDBJ whole genome shotgun (WGS) entry which is preliminary data.</text>
</comment>
<organism evidence="5 6">
    <name type="scientific">Halomonas urumqiensis</name>
    <dbReference type="NCBI Taxonomy" id="1684789"/>
    <lineage>
        <taxon>Bacteria</taxon>
        <taxon>Pseudomonadati</taxon>
        <taxon>Pseudomonadota</taxon>
        <taxon>Gammaproteobacteria</taxon>
        <taxon>Oceanospirillales</taxon>
        <taxon>Halomonadaceae</taxon>
        <taxon>Halomonas</taxon>
    </lineage>
</organism>
<evidence type="ECO:0000256" key="2">
    <source>
        <dbReference type="ARBA" id="ARBA00022448"/>
    </source>
</evidence>
<dbReference type="InterPro" id="IPR038404">
    <property type="entry name" value="TRAP_DctP_sf"/>
</dbReference>
<reference evidence="5 6" key="1">
    <citation type="submission" date="2018-01" db="EMBL/GenBank/DDBJ databases">
        <title>Halomonas endophytica sp. nov., isolated from storage liquid in the stems of Populus euphratica.</title>
        <authorList>
            <person name="Chen C."/>
        </authorList>
    </citation>
    <scope>NUCLEOTIDE SEQUENCE [LARGE SCALE GENOMIC DNA]</scope>
    <source>
        <strain evidence="5 6">BZ-SZ-XJ27</strain>
    </source>
</reference>
<evidence type="ECO:0000313" key="5">
    <source>
        <dbReference type="EMBL" id="PMR82127.1"/>
    </source>
</evidence>
<name>A0A2N7UNV2_9GAMM</name>
<keyword evidence="6" id="KW-1185">Reference proteome</keyword>
<evidence type="ECO:0000256" key="4">
    <source>
        <dbReference type="SAM" id="SignalP"/>
    </source>
</evidence>
<gene>
    <name evidence="5" type="ORF">C1H70_02695</name>
</gene>
<dbReference type="EMBL" id="PNRG01000005">
    <property type="protein sequence ID" value="PMR82127.1"/>
    <property type="molecule type" value="Genomic_DNA"/>
</dbReference>
<keyword evidence="3 4" id="KW-0732">Signal</keyword>
<accession>A0A2N7UNV2</accession>